<organism evidence="7 8">
    <name type="scientific">Beta vulgaris subsp. vulgaris</name>
    <name type="common">Beet</name>
    <dbReference type="NCBI Taxonomy" id="3555"/>
    <lineage>
        <taxon>Eukaryota</taxon>
        <taxon>Viridiplantae</taxon>
        <taxon>Streptophyta</taxon>
        <taxon>Embryophyta</taxon>
        <taxon>Tracheophyta</taxon>
        <taxon>Spermatophyta</taxon>
        <taxon>Magnoliopsida</taxon>
        <taxon>eudicotyledons</taxon>
        <taxon>Gunneridae</taxon>
        <taxon>Pentapetalae</taxon>
        <taxon>Caryophyllales</taxon>
        <taxon>Chenopodiaceae</taxon>
        <taxon>Betoideae</taxon>
        <taxon>Beta</taxon>
    </lineage>
</organism>
<evidence type="ECO:0000256" key="2">
    <source>
        <dbReference type="ARBA" id="ARBA00022679"/>
    </source>
</evidence>
<dbReference type="Gene3D" id="3.40.30.10">
    <property type="entry name" value="Glutaredoxin"/>
    <property type="match status" value="1"/>
</dbReference>
<evidence type="ECO:0000313" key="8">
    <source>
        <dbReference type="Proteomes" id="UP000035740"/>
    </source>
</evidence>
<dbReference type="SFLD" id="SFLDG01152">
    <property type="entry name" value="Main.3:_Omega-_and_Tau-like"/>
    <property type="match status" value="1"/>
</dbReference>
<sequence>MANDKQLIMLDYWASMFCMRVKIALAEKGITDYDCRVEDLMNEKKSPLLQEMNPVHKKIPVLIHNGKPICESMIIVEYIDEVWKGECSFLPSDPYQRSQSRFWADYVDKKFYPASLKLWKSKESTERETGKTEFIESLKCLEEQLGDNCYFGGDSFGFVDIALVPFYSWFGAYECCGNFSVEAECPKLIAWAKRCEQRETVKSSLPDMQKLSEFILGIRRQHLGI</sequence>
<evidence type="ECO:0000256" key="4">
    <source>
        <dbReference type="RuleBase" id="RU003494"/>
    </source>
</evidence>
<dbReference type="EC" id="2.5.1.18" evidence="1"/>
<name>A0A0J8BAU3_BETVV</name>
<dbReference type="CDD" id="cd03185">
    <property type="entry name" value="GST_C_Tau"/>
    <property type="match status" value="1"/>
</dbReference>
<dbReference type="KEGG" id="bvg:104907677"/>
<dbReference type="InterPro" id="IPR010987">
    <property type="entry name" value="Glutathione-S-Trfase_C-like"/>
</dbReference>
<dbReference type="OrthoDB" id="4951845at2759"/>
<feature type="domain" description="GST C-terminal" evidence="6">
    <location>
        <begin position="93"/>
        <end position="214"/>
    </location>
</feature>
<dbReference type="Gramene" id="KMS98021">
    <property type="protein sequence ID" value="KMS98021"/>
    <property type="gene ID" value="BVRB_4g096480"/>
</dbReference>
<keyword evidence="2" id="KW-0808">Transferase</keyword>
<dbReference type="SUPFAM" id="SSF52833">
    <property type="entry name" value="Thioredoxin-like"/>
    <property type="match status" value="1"/>
</dbReference>
<dbReference type="EMBL" id="KQ090273">
    <property type="protein sequence ID" value="KMS98021.1"/>
    <property type="molecule type" value="Genomic_DNA"/>
</dbReference>
<dbReference type="PROSITE" id="PS50405">
    <property type="entry name" value="GST_CTER"/>
    <property type="match status" value="1"/>
</dbReference>
<evidence type="ECO:0000256" key="3">
    <source>
        <dbReference type="ARBA" id="ARBA00047960"/>
    </source>
</evidence>
<evidence type="ECO:0000259" key="6">
    <source>
        <dbReference type="PROSITE" id="PS50405"/>
    </source>
</evidence>
<dbReference type="InterPro" id="IPR045074">
    <property type="entry name" value="GST_C_Tau"/>
</dbReference>
<dbReference type="Proteomes" id="UP000035740">
    <property type="component" value="Unassembled WGS sequence"/>
</dbReference>
<dbReference type="eggNOG" id="KOG0406">
    <property type="taxonomic scope" value="Eukaryota"/>
</dbReference>
<dbReference type="CDD" id="cd03058">
    <property type="entry name" value="GST_N_Tau"/>
    <property type="match status" value="1"/>
</dbReference>
<accession>A0A0J8BAU3</accession>
<reference evidence="7 8" key="1">
    <citation type="journal article" date="2014" name="Nature">
        <title>The genome of the recently domesticated crop plant sugar beet (Beta vulgaris).</title>
        <authorList>
            <person name="Dohm J.C."/>
            <person name="Minoche A.E."/>
            <person name="Holtgrawe D."/>
            <person name="Capella-Gutierrez S."/>
            <person name="Zakrzewski F."/>
            <person name="Tafer H."/>
            <person name="Rupp O."/>
            <person name="Sorensen T.R."/>
            <person name="Stracke R."/>
            <person name="Reinhardt R."/>
            <person name="Goesmann A."/>
            <person name="Kraft T."/>
            <person name="Schulz B."/>
            <person name="Stadler P.F."/>
            <person name="Schmidt T."/>
            <person name="Gabaldon T."/>
            <person name="Lehrach H."/>
            <person name="Weisshaar B."/>
            <person name="Himmelbauer H."/>
        </authorList>
    </citation>
    <scope>NUCLEOTIDE SEQUENCE [LARGE SCALE GENOMIC DNA]</scope>
    <source>
        <tissue evidence="7">Taproot</tissue>
    </source>
</reference>
<dbReference type="OMA" id="IAWAKSC"/>
<dbReference type="PANTHER" id="PTHR11260">
    <property type="entry name" value="GLUTATHIONE S-TRANSFERASE, GST, SUPERFAMILY, GST DOMAIN CONTAINING"/>
    <property type="match status" value="1"/>
</dbReference>
<dbReference type="InterPro" id="IPR045073">
    <property type="entry name" value="Omega/Tau-like"/>
</dbReference>
<dbReference type="InterPro" id="IPR036282">
    <property type="entry name" value="Glutathione-S-Trfase_C_sf"/>
</dbReference>
<dbReference type="PROSITE" id="PS50404">
    <property type="entry name" value="GST_NTER"/>
    <property type="match status" value="1"/>
</dbReference>
<dbReference type="GO" id="GO:0006749">
    <property type="term" value="P:glutathione metabolic process"/>
    <property type="evidence" value="ECO:0007669"/>
    <property type="project" value="InterPro"/>
</dbReference>
<comment type="catalytic activity">
    <reaction evidence="3">
        <text>RX + glutathione = an S-substituted glutathione + a halide anion + H(+)</text>
        <dbReference type="Rhea" id="RHEA:16437"/>
        <dbReference type="ChEBI" id="CHEBI:15378"/>
        <dbReference type="ChEBI" id="CHEBI:16042"/>
        <dbReference type="ChEBI" id="CHEBI:17792"/>
        <dbReference type="ChEBI" id="CHEBI:57925"/>
        <dbReference type="ChEBI" id="CHEBI:90779"/>
        <dbReference type="EC" id="2.5.1.18"/>
    </reaction>
</comment>
<evidence type="ECO:0000313" key="7">
    <source>
        <dbReference type="EMBL" id="KMS98021.1"/>
    </source>
</evidence>
<protein>
    <recommendedName>
        <fullName evidence="1">glutathione transferase</fullName>
        <ecNumber evidence="1">2.5.1.18</ecNumber>
    </recommendedName>
</protein>
<dbReference type="FunFam" id="3.40.30.10:FF:000014">
    <property type="entry name" value="Tau class glutathione S-transferase"/>
    <property type="match status" value="1"/>
</dbReference>
<dbReference type="Pfam" id="PF00043">
    <property type="entry name" value="GST_C"/>
    <property type="match status" value="1"/>
</dbReference>
<dbReference type="SUPFAM" id="SSF47616">
    <property type="entry name" value="GST C-terminal domain-like"/>
    <property type="match status" value="1"/>
</dbReference>
<dbReference type="InterPro" id="IPR036249">
    <property type="entry name" value="Thioredoxin-like_sf"/>
</dbReference>
<dbReference type="Pfam" id="PF02798">
    <property type="entry name" value="GST_N"/>
    <property type="match status" value="1"/>
</dbReference>
<dbReference type="PANTHER" id="PTHR11260:SF781">
    <property type="entry name" value="GLUTATHIONE S-TRANSFERASE U19"/>
    <property type="match status" value="1"/>
</dbReference>
<dbReference type="GO" id="GO:0005737">
    <property type="term" value="C:cytoplasm"/>
    <property type="evidence" value="ECO:0007669"/>
    <property type="project" value="TreeGrafter"/>
</dbReference>
<keyword evidence="8" id="KW-1185">Reference proteome</keyword>
<dbReference type="SFLD" id="SFLDS00019">
    <property type="entry name" value="Glutathione_Transferase_(cytos"/>
    <property type="match status" value="1"/>
</dbReference>
<dbReference type="InterPro" id="IPR004045">
    <property type="entry name" value="Glutathione_S-Trfase_N"/>
</dbReference>
<comment type="similarity">
    <text evidence="4">Belongs to the GST superfamily.</text>
</comment>
<gene>
    <name evidence="7" type="ORF">BVRB_4g096480</name>
</gene>
<dbReference type="InterPro" id="IPR040079">
    <property type="entry name" value="Glutathione_S-Trfase"/>
</dbReference>
<dbReference type="Gene3D" id="1.20.1050.10">
    <property type="match status" value="1"/>
</dbReference>
<dbReference type="GO" id="GO:0004364">
    <property type="term" value="F:glutathione transferase activity"/>
    <property type="evidence" value="ECO:0007669"/>
    <property type="project" value="UniProtKB-EC"/>
</dbReference>
<dbReference type="InterPro" id="IPR004046">
    <property type="entry name" value="GST_C"/>
</dbReference>
<dbReference type="AlphaFoldDB" id="A0A0J8BAU3"/>
<dbReference type="SFLD" id="SFLDG00358">
    <property type="entry name" value="Main_(cytGST)"/>
    <property type="match status" value="1"/>
</dbReference>
<evidence type="ECO:0000256" key="1">
    <source>
        <dbReference type="ARBA" id="ARBA00012452"/>
    </source>
</evidence>
<feature type="domain" description="GST N-terminal" evidence="5">
    <location>
        <begin position="5"/>
        <end position="87"/>
    </location>
</feature>
<evidence type="ECO:0000259" key="5">
    <source>
        <dbReference type="PROSITE" id="PS50404"/>
    </source>
</evidence>
<dbReference type="FunFam" id="1.20.1050.10:FF:000018">
    <property type="entry name" value="Glutathione S-transferase U20"/>
    <property type="match status" value="1"/>
</dbReference>
<proteinExistence type="inferred from homology"/>
<dbReference type="ExpressionAtlas" id="A0A0J8BAU3">
    <property type="expression patterns" value="differential"/>
</dbReference>